<keyword evidence="2" id="KW-1185">Reference proteome</keyword>
<organism evidence="1 2">
    <name type="scientific">Massilia soli</name>
    <dbReference type="NCBI Taxonomy" id="2792854"/>
    <lineage>
        <taxon>Bacteria</taxon>
        <taxon>Pseudomonadati</taxon>
        <taxon>Pseudomonadota</taxon>
        <taxon>Betaproteobacteria</taxon>
        <taxon>Burkholderiales</taxon>
        <taxon>Oxalobacteraceae</taxon>
        <taxon>Telluria group</taxon>
        <taxon>Massilia</taxon>
    </lineage>
</organism>
<comment type="caution">
    <text evidence="1">The sequence shown here is derived from an EMBL/GenBank/DDBJ whole genome shotgun (WGS) entry which is preliminary data.</text>
</comment>
<evidence type="ECO:0000313" key="1">
    <source>
        <dbReference type="EMBL" id="MBZ2208611.1"/>
    </source>
</evidence>
<dbReference type="InterPro" id="IPR014985">
    <property type="entry name" value="WbqC"/>
</dbReference>
<sequence>MELAVRLAIMQPYFVPYIGYLQLMAAVDRFVLFDDVGFIKRGWINRNRIMVGGREHWMTIPLRAASQNLLINQIAVSEDSAWRSKLLKTVEQSYRKAPFYAETMPLAQDILGCPETMLAPYLRCSLIALHAWLELPCQIIATSSHYENQHYKGAQRILDICRQEHASVYVNAPGGKHLYAAADFAALGMQLRFLKPRLDAYAQDGATFTPGLSIIDVLMHQGRAATRQALFSAALE</sequence>
<dbReference type="EMBL" id="JAFBIL020000006">
    <property type="protein sequence ID" value="MBZ2208611.1"/>
    <property type="molecule type" value="Genomic_DNA"/>
</dbReference>
<proteinExistence type="predicted"/>
<evidence type="ECO:0000313" key="2">
    <source>
        <dbReference type="Proteomes" id="UP000809349"/>
    </source>
</evidence>
<dbReference type="Pfam" id="PF08889">
    <property type="entry name" value="WbqC"/>
    <property type="match status" value="1"/>
</dbReference>
<protein>
    <submittedName>
        <fullName evidence="1">WbqC family protein</fullName>
    </submittedName>
</protein>
<gene>
    <name evidence="1" type="ORF">I4X03_015200</name>
</gene>
<name>A0ABS7SRN4_9BURK</name>
<dbReference type="Proteomes" id="UP000809349">
    <property type="component" value="Unassembled WGS sequence"/>
</dbReference>
<accession>A0ABS7SRN4</accession>
<reference evidence="1 2" key="1">
    <citation type="submission" date="2021-08" db="EMBL/GenBank/DDBJ databases">
        <title>Massilia sp. R798.</title>
        <authorList>
            <person name="Baek J.H."/>
            <person name="Jung H.S."/>
            <person name="Kim K.R."/>
            <person name="Jeon C.O."/>
        </authorList>
    </citation>
    <scope>NUCLEOTIDE SEQUENCE [LARGE SCALE GENOMIC DNA]</scope>
    <source>
        <strain evidence="1 2">R798</strain>
    </source>
</reference>